<accession>A0A6A5SK43</accession>
<name>A0A6A5SK43_9PLEO</name>
<evidence type="ECO:0000313" key="1">
    <source>
        <dbReference type="EMBL" id="KAF1937727.1"/>
    </source>
</evidence>
<sequence length="299" mass="34012">MNPRTDHFRSILTATRAPCLKVRDKNGLLIEAPGHTDSSFLGNECGELDPSSQIAVSAHITRQHEGDVEPCAECTQFLDLVHMCLAKKPATDDTDTPMPDFNAPPPVPRSLASVAQEEDDRFRLARQAWIASKVRQAPTPAPKATRRQDDINDASSTTLQDWATYASHADMYATLLRNDHLSWFLNLCSTWNLRDYILNHRCSLNWRKEVVPDDAKKEWKILKDKAKTENLKFEVGTYNNTDDDEGVDGTPKRVPVQIVAAELRRLFNHSADMNRAYMDSMTWLPLFRNRRGQDVEHLE</sequence>
<reference evidence="1" key="1">
    <citation type="journal article" date="2020" name="Stud. Mycol.">
        <title>101 Dothideomycetes genomes: a test case for predicting lifestyles and emergence of pathogens.</title>
        <authorList>
            <person name="Haridas S."/>
            <person name="Albert R."/>
            <person name="Binder M."/>
            <person name="Bloem J."/>
            <person name="Labutti K."/>
            <person name="Salamov A."/>
            <person name="Andreopoulos B."/>
            <person name="Baker S."/>
            <person name="Barry K."/>
            <person name="Bills G."/>
            <person name="Bluhm B."/>
            <person name="Cannon C."/>
            <person name="Castanera R."/>
            <person name="Culley D."/>
            <person name="Daum C."/>
            <person name="Ezra D."/>
            <person name="Gonzalez J."/>
            <person name="Henrissat B."/>
            <person name="Kuo A."/>
            <person name="Liang C."/>
            <person name="Lipzen A."/>
            <person name="Lutzoni F."/>
            <person name="Magnuson J."/>
            <person name="Mondo S."/>
            <person name="Nolan M."/>
            <person name="Ohm R."/>
            <person name="Pangilinan J."/>
            <person name="Park H.-J."/>
            <person name="Ramirez L."/>
            <person name="Alfaro M."/>
            <person name="Sun H."/>
            <person name="Tritt A."/>
            <person name="Yoshinaga Y."/>
            <person name="Zwiers L.-H."/>
            <person name="Turgeon B."/>
            <person name="Goodwin S."/>
            <person name="Spatafora J."/>
            <person name="Crous P."/>
            <person name="Grigoriev I."/>
        </authorList>
    </citation>
    <scope>NUCLEOTIDE SEQUENCE</scope>
    <source>
        <strain evidence="1">CBS 161.51</strain>
    </source>
</reference>
<gene>
    <name evidence="1" type="ORF">EJ02DRAFT_426377</name>
</gene>
<protein>
    <submittedName>
        <fullName evidence="1">Uncharacterized protein</fullName>
    </submittedName>
</protein>
<dbReference type="AlphaFoldDB" id="A0A6A5SK43"/>
<evidence type="ECO:0000313" key="2">
    <source>
        <dbReference type="Proteomes" id="UP000800038"/>
    </source>
</evidence>
<keyword evidence="2" id="KW-1185">Reference proteome</keyword>
<dbReference type="EMBL" id="ML976128">
    <property type="protein sequence ID" value="KAF1937727.1"/>
    <property type="molecule type" value="Genomic_DNA"/>
</dbReference>
<dbReference type="Proteomes" id="UP000800038">
    <property type="component" value="Unassembled WGS sequence"/>
</dbReference>
<organism evidence="1 2">
    <name type="scientific">Clathrospora elynae</name>
    <dbReference type="NCBI Taxonomy" id="706981"/>
    <lineage>
        <taxon>Eukaryota</taxon>
        <taxon>Fungi</taxon>
        <taxon>Dikarya</taxon>
        <taxon>Ascomycota</taxon>
        <taxon>Pezizomycotina</taxon>
        <taxon>Dothideomycetes</taxon>
        <taxon>Pleosporomycetidae</taxon>
        <taxon>Pleosporales</taxon>
        <taxon>Diademaceae</taxon>
        <taxon>Clathrospora</taxon>
    </lineage>
</organism>
<proteinExistence type="predicted"/>